<protein>
    <submittedName>
        <fullName evidence="1">Uncharacterized protein</fullName>
    </submittedName>
</protein>
<dbReference type="EMBL" id="DF973540">
    <property type="protein sequence ID" value="GAU33905.1"/>
    <property type="molecule type" value="Genomic_DNA"/>
</dbReference>
<dbReference type="Proteomes" id="UP000242715">
    <property type="component" value="Unassembled WGS sequence"/>
</dbReference>
<evidence type="ECO:0000313" key="1">
    <source>
        <dbReference type="EMBL" id="GAU33905.1"/>
    </source>
</evidence>
<name>A0A2Z6NDB1_TRISU</name>
<gene>
    <name evidence="1" type="ORF">TSUD_357030</name>
</gene>
<accession>A0A2Z6NDB1</accession>
<evidence type="ECO:0000313" key="2">
    <source>
        <dbReference type="Proteomes" id="UP000242715"/>
    </source>
</evidence>
<proteinExistence type="predicted"/>
<keyword evidence="2" id="KW-1185">Reference proteome</keyword>
<organism evidence="1 2">
    <name type="scientific">Trifolium subterraneum</name>
    <name type="common">Subterranean clover</name>
    <dbReference type="NCBI Taxonomy" id="3900"/>
    <lineage>
        <taxon>Eukaryota</taxon>
        <taxon>Viridiplantae</taxon>
        <taxon>Streptophyta</taxon>
        <taxon>Embryophyta</taxon>
        <taxon>Tracheophyta</taxon>
        <taxon>Spermatophyta</taxon>
        <taxon>Magnoliopsida</taxon>
        <taxon>eudicotyledons</taxon>
        <taxon>Gunneridae</taxon>
        <taxon>Pentapetalae</taxon>
        <taxon>rosids</taxon>
        <taxon>fabids</taxon>
        <taxon>Fabales</taxon>
        <taxon>Fabaceae</taxon>
        <taxon>Papilionoideae</taxon>
        <taxon>50 kb inversion clade</taxon>
        <taxon>NPAAA clade</taxon>
        <taxon>Hologalegina</taxon>
        <taxon>IRL clade</taxon>
        <taxon>Trifolieae</taxon>
        <taxon>Trifolium</taxon>
    </lineage>
</organism>
<dbReference type="AlphaFoldDB" id="A0A2Z6NDB1"/>
<reference evidence="2" key="1">
    <citation type="journal article" date="2017" name="Front. Plant Sci.">
        <title>Climate Clever Clovers: New Paradigm to Reduce the Environmental Footprint of Ruminants by Breeding Low Methanogenic Forages Utilizing Haplotype Variation.</title>
        <authorList>
            <person name="Kaur P."/>
            <person name="Appels R."/>
            <person name="Bayer P.E."/>
            <person name="Keeble-Gagnere G."/>
            <person name="Wang J."/>
            <person name="Hirakawa H."/>
            <person name="Shirasawa K."/>
            <person name="Vercoe P."/>
            <person name="Stefanova K."/>
            <person name="Durmic Z."/>
            <person name="Nichols P."/>
            <person name="Revell C."/>
            <person name="Isobe S.N."/>
            <person name="Edwards D."/>
            <person name="Erskine W."/>
        </authorList>
    </citation>
    <scope>NUCLEOTIDE SEQUENCE [LARGE SCALE GENOMIC DNA]</scope>
    <source>
        <strain evidence="2">cv. Daliak</strain>
    </source>
</reference>
<sequence length="99" mass="11304">MQQYDQCHDHHYLVELDQPIMPKLVNDQSLEDYVCSILDSSNSQEHEASTKIYTSSIVYPQDQILEANQLDYNIDALMSSLPSTSSQIVTNIMPLGWEP</sequence>